<evidence type="ECO:0000256" key="1">
    <source>
        <dbReference type="SAM" id="MobiDB-lite"/>
    </source>
</evidence>
<organism evidence="2 3">
    <name type="scientific">Cryobacterium levicorallinum</name>
    <dbReference type="NCBI Taxonomy" id="995038"/>
    <lineage>
        <taxon>Bacteria</taxon>
        <taxon>Bacillati</taxon>
        <taxon>Actinomycetota</taxon>
        <taxon>Actinomycetes</taxon>
        <taxon>Micrococcales</taxon>
        <taxon>Microbacteriaceae</taxon>
        <taxon>Cryobacterium</taxon>
    </lineage>
</organism>
<sequence length="212" mass="24257">MVELPIEWPPGGDAPLGEESDDLDGPLVAEPPHPINWNLLTADEAETEWIELNRWVNWLRRTYGLPASVVPPFWHRHPELVWELSALHLHWLCAYDPDQHGSAPFGWHRDFADARQRLHDWAATSGTHLDRDRPTRQTSWPGELPTDAVEDIPIGDRDKDFARFVIDDVAKRREAEADFYARGESHSSSHDLPQTTLLGSVDELARDKQTVR</sequence>
<accession>A0ABY1ECH3</accession>
<feature type="region of interest" description="Disordered" evidence="1">
    <location>
        <begin position="125"/>
        <end position="152"/>
    </location>
</feature>
<dbReference type="RefSeq" id="WP_241994717.1">
    <property type="nucleotide sequence ID" value="NZ_BKAC01000004.1"/>
</dbReference>
<evidence type="ECO:0008006" key="4">
    <source>
        <dbReference type="Google" id="ProtNLM"/>
    </source>
</evidence>
<keyword evidence="3" id="KW-1185">Reference proteome</keyword>
<evidence type="ECO:0000313" key="3">
    <source>
        <dbReference type="Proteomes" id="UP000199681"/>
    </source>
</evidence>
<protein>
    <recommendedName>
        <fullName evidence="4">DUF4913 domain-containing protein</fullName>
    </recommendedName>
</protein>
<dbReference type="Proteomes" id="UP000199681">
    <property type="component" value="Unassembled WGS sequence"/>
</dbReference>
<proteinExistence type="predicted"/>
<comment type="caution">
    <text evidence="2">The sequence shown here is derived from an EMBL/GenBank/DDBJ whole genome shotgun (WGS) entry which is preliminary data.</text>
</comment>
<name>A0ABY1ECH3_9MICO</name>
<reference evidence="2 3" key="1">
    <citation type="submission" date="2016-10" db="EMBL/GenBank/DDBJ databases">
        <authorList>
            <person name="Varghese N."/>
            <person name="Submissions S."/>
        </authorList>
    </citation>
    <scope>NUCLEOTIDE SEQUENCE [LARGE SCALE GENOMIC DNA]</scope>
    <source>
        <strain evidence="2 3">GMCC 1.11211</strain>
    </source>
</reference>
<feature type="compositionally biased region" description="Basic and acidic residues" evidence="1">
    <location>
        <begin position="203"/>
        <end position="212"/>
    </location>
</feature>
<feature type="region of interest" description="Disordered" evidence="1">
    <location>
        <begin position="1"/>
        <end position="22"/>
    </location>
</feature>
<feature type="compositionally biased region" description="Basic and acidic residues" evidence="1">
    <location>
        <begin position="180"/>
        <end position="189"/>
    </location>
</feature>
<dbReference type="EMBL" id="FOPW01000005">
    <property type="protein sequence ID" value="SFH43579.1"/>
    <property type="molecule type" value="Genomic_DNA"/>
</dbReference>
<feature type="region of interest" description="Disordered" evidence="1">
    <location>
        <begin position="180"/>
        <end position="212"/>
    </location>
</feature>
<gene>
    <name evidence="2" type="ORF">SAMN05216274_10597</name>
</gene>
<evidence type="ECO:0000313" key="2">
    <source>
        <dbReference type="EMBL" id="SFH43579.1"/>
    </source>
</evidence>